<dbReference type="SUPFAM" id="SSF51905">
    <property type="entry name" value="FAD/NAD(P)-binding domain"/>
    <property type="match status" value="1"/>
</dbReference>
<feature type="binding site" evidence="5">
    <location>
        <position position="228"/>
    </location>
    <ligand>
        <name>FAD</name>
        <dbReference type="ChEBI" id="CHEBI:57692"/>
    </ligand>
</feature>
<comment type="cofactor">
    <cofactor evidence="1 5">
        <name>FAD</name>
        <dbReference type="ChEBI" id="CHEBI:57692"/>
    </cofactor>
</comment>
<dbReference type="InterPro" id="IPR012132">
    <property type="entry name" value="GMC_OxRdtase"/>
</dbReference>
<keyword evidence="3" id="KW-0285">Flavoprotein</keyword>
<dbReference type="Pfam" id="PF05199">
    <property type="entry name" value="GMC_oxred_C"/>
    <property type="match status" value="1"/>
</dbReference>
<dbReference type="EMBL" id="CP065959">
    <property type="protein sequence ID" value="QQC93048.1"/>
    <property type="molecule type" value="Genomic_DNA"/>
</dbReference>
<dbReference type="PIRSF" id="PIRSF000137">
    <property type="entry name" value="Alcohol_oxidase"/>
    <property type="match status" value="1"/>
</dbReference>
<dbReference type="Proteomes" id="UP000596130">
    <property type="component" value="Chromosome"/>
</dbReference>
<feature type="domain" description="Glucose-methanol-choline oxidoreductase N-terminal" evidence="6">
    <location>
        <begin position="7"/>
        <end position="302"/>
    </location>
</feature>
<evidence type="ECO:0000259" key="6">
    <source>
        <dbReference type="Pfam" id="PF00732"/>
    </source>
</evidence>
<dbReference type="InterPro" id="IPR000172">
    <property type="entry name" value="GMC_OxRdtase_N"/>
</dbReference>
<keyword evidence="4 5" id="KW-0274">FAD</keyword>
<reference evidence="8 9" key="1">
    <citation type="submission" date="2020-12" db="EMBL/GenBank/DDBJ databases">
        <title>Identification and biosynthesis of polyene macrolides produced by Streptomyces alfalfae Men-myco-93-63.</title>
        <authorList>
            <person name="Liu D."/>
            <person name="Li Y."/>
            <person name="Liu L."/>
            <person name="Han X."/>
            <person name="Shen F."/>
        </authorList>
    </citation>
    <scope>NUCLEOTIDE SEQUENCE [LARGE SCALE GENOMIC DNA]</scope>
    <source>
        <strain evidence="8 9">Men-myco-93-63</strain>
    </source>
</reference>
<name>A0A7T4U1N6_9ACTN</name>
<evidence type="ECO:0000259" key="7">
    <source>
        <dbReference type="Pfam" id="PF05199"/>
    </source>
</evidence>
<evidence type="ECO:0000256" key="1">
    <source>
        <dbReference type="ARBA" id="ARBA00001974"/>
    </source>
</evidence>
<comment type="similarity">
    <text evidence="2">Belongs to the GMC oxidoreductase family.</text>
</comment>
<dbReference type="AlphaFoldDB" id="A0A7T4U1N6"/>
<organism evidence="8 9">
    <name type="scientific">Streptomyces alfalfae</name>
    <dbReference type="NCBI Taxonomy" id="1642299"/>
    <lineage>
        <taxon>Bacteria</taxon>
        <taxon>Bacillati</taxon>
        <taxon>Actinomycetota</taxon>
        <taxon>Actinomycetes</taxon>
        <taxon>Kitasatosporales</taxon>
        <taxon>Streptomycetaceae</taxon>
        <taxon>Streptomyces</taxon>
    </lineage>
</organism>
<feature type="domain" description="Glucose-methanol-choline oxidoreductase C-terminal" evidence="7">
    <location>
        <begin position="373"/>
        <end position="512"/>
    </location>
</feature>
<dbReference type="RefSeq" id="WP_198504609.1">
    <property type="nucleotide sequence ID" value="NZ_CP065959.1"/>
</dbReference>
<sequence>MTSNGWDVIVVGAGSAGAVLAARTAAGGSRVLLLEAGPDYRSAQMKDVWRSPNPRLALLDPAASQELVWPDVNAARTDQQEQELYWRGRGAGGSSAINGQIAIRPPMADYEEWEALGCTGWSPMDVLPYFARLEDDAQFGDAPHHGRGGPIPVHRMPQEDWGGVDKALARACRAAGHPWAEDVNAPSGSGISPYPINSRDGSRVTVNDGYLEWARDLDALTVRGDSLVDRVLFEGDRAVGVRLVSGGEVATAYADTVVLSAGVIHSPAILMRSGIGPAAHLRDLAIDVREDLPVGRGLQDHPLASVLLRLTDEASSRTPHDRHTNVCVRWTSGPGAPENDMMYVALNENVLAMGSATPGERIGSYGVWLNRTYSRGVLTLTSTDPAKQPLVRERMLSDPRDPPRMRTGIRELVRLARGPETDRITIGSVEAANPELFAALDSDSALDDYLLATVVDTQHGTSTCRMAAPDAPETVVDGDCRVLGVDGLRVVDASVFPFVPRANTNLACIMAGELMADRLTGRGPIRT</sequence>
<dbReference type="Gene3D" id="3.30.410.40">
    <property type="match status" value="1"/>
</dbReference>
<evidence type="ECO:0000256" key="4">
    <source>
        <dbReference type="ARBA" id="ARBA00022827"/>
    </source>
</evidence>
<evidence type="ECO:0000256" key="5">
    <source>
        <dbReference type="PIRSR" id="PIRSR000137-2"/>
    </source>
</evidence>
<dbReference type="InterPro" id="IPR007867">
    <property type="entry name" value="GMC_OxRtase_C"/>
</dbReference>
<evidence type="ECO:0000256" key="3">
    <source>
        <dbReference type="ARBA" id="ARBA00022630"/>
    </source>
</evidence>
<dbReference type="GO" id="GO:0016614">
    <property type="term" value="F:oxidoreductase activity, acting on CH-OH group of donors"/>
    <property type="evidence" value="ECO:0007669"/>
    <property type="project" value="InterPro"/>
</dbReference>
<dbReference type="GO" id="GO:0050660">
    <property type="term" value="F:flavin adenine dinucleotide binding"/>
    <property type="evidence" value="ECO:0007669"/>
    <property type="project" value="InterPro"/>
</dbReference>
<evidence type="ECO:0000256" key="2">
    <source>
        <dbReference type="ARBA" id="ARBA00010790"/>
    </source>
</evidence>
<dbReference type="Pfam" id="PF00732">
    <property type="entry name" value="GMC_oxred_N"/>
    <property type="match status" value="1"/>
</dbReference>
<dbReference type="PANTHER" id="PTHR11552:SF147">
    <property type="entry name" value="CHOLINE DEHYDROGENASE, MITOCHONDRIAL"/>
    <property type="match status" value="1"/>
</dbReference>
<evidence type="ECO:0000313" key="8">
    <source>
        <dbReference type="EMBL" id="QQC93048.1"/>
    </source>
</evidence>
<accession>A0A7T4U1N6</accession>
<dbReference type="InterPro" id="IPR036188">
    <property type="entry name" value="FAD/NAD-bd_sf"/>
</dbReference>
<proteinExistence type="inferred from homology"/>
<dbReference type="SUPFAM" id="SSF54373">
    <property type="entry name" value="FAD-linked reductases, C-terminal domain"/>
    <property type="match status" value="1"/>
</dbReference>
<gene>
    <name evidence="8" type="ORF">I8755_35450</name>
</gene>
<protein>
    <submittedName>
        <fullName evidence="8">GMC family oxidoreductase N-terminal domain-containing protein</fullName>
    </submittedName>
</protein>
<dbReference type="PANTHER" id="PTHR11552">
    <property type="entry name" value="GLUCOSE-METHANOL-CHOLINE GMC OXIDOREDUCTASE"/>
    <property type="match status" value="1"/>
</dbReference>
<dbReference type="Gene3D" id="3.50.50.60">
    <property type="entry name" value="FAD/NAD(P)-binding domain"/>
    <property type="match status" value="1"/>
</dbReference>
<evidence type="ECO:0000313" key="9">
    <source>
        <dbReference type="Proteomes" id="UP000596130"/>
    </source>
</evidence>